<feature type="region of interest" description="Disordered" evidence="1">
    <location>
        <begin position="62"/>
        <end position="86"/>
    </location>
</feature>
<reference evidence="2 3" key="1">
    <citation type="journal article" date="2020" name="IScience">
        <title>Genome Sequencing of the Endangered Kingdonia uniflora (Circaeasteraceae, Ranunculales) Reveals Potential Mechanisms of Evolutionary Specialization.</title>
        <authorList>
            <person name="Sun Y."/>
            <person name="Deng T."/>
            <person name="Zhang A."/>
            <person name="Moore M.J."/>
            <person name="Landis J.B."/>
            <person name="Lin N."/>
            <person name="Zhang H."/>
            <person name="Zhang X."/>
            <person name="Huang J."/>
            <person name="Zhang X."/>
            <person name="Sun H."/>
            <person name="Wang H."/>
        </authorList>
    </citation>
    <scope>NUCLEOTIDE SEQUENCE [LARGE SCALE GENOMIC DNA]</scope>
    <source>
        <strain evidence="2">TB1705</strain>
        <tissue evidence="2">Leaf</tissue>
    </source>
</reference>
<proteinExistence type="predicted"/>
<accession>A0A7J7M3R2</accession>
<dbReference type="Proteomes" id="UP000541444">
    <property type="component" value="Unassembled WGS sequence"/>
</dbReference>
<evidence type="ECO:0000313" key="3">
    <source>
        <dbReference type="Proteomes" id="UP000541444"/>
    </source>
</evidence>
<name>A0A7J7M3R2_9MAGN</name>
<comment type="caution">
    <text evidence="2">The sequence shown here is derived from an EMBL/GenBank/DDBJ whole genome shotgun (WGS) entry which is preliminary data.</text>
</comment>
<dbReference type="AlphaFoldDB" id="A0A7J7M3R2"/>
<evidence type="ECO:0000256" key="1">
    <source>
        <dbReference type="SAM" id="MobiDB-lite"/>
    </source>
</evidence>
<gene>
    <name evidence="2" type="ORF">GIB67_003647</name>
</gene>
<sequence>MVPQSLMAAPTSMLYTQPLSAKQQQQAMHSQIGMSSIGNSGLHMIHNEGNVGYRVIVVTKQDMGSGDSGNGRGGDGDSGDGRVPKV</sequence>
<dbReference type="OrthoDB" id="10265171at2759"/>
<organism evidence="2 3">
    <name type="scientific">Kingdonia uniflora</name>
    <dbReference type="NCBI Taxonomy" id="39325"/>
    <lineage>
        <taxon>Eukaryota</taxon>
        <taxon>Viridiplantae</taxon>
        <taxon>Streptophyta</taxon>
        <taxon>Embryophyta</taxon>
        <taxon>Tracheophyta</taxon>
        <taxon>Spermatophyta</taxon>
        <taxon>Magnoliopsida</taxon>
        <taxon>Ranunculales</taxon>
        <taxon>Circaeasteraceae</taxon>
        <taxon>Kingdonia</taxon>
    </lineage>
</organism>
<protein>
    <submittedName>
        <fullName evidence="2">Uncharacterized protein</fullName>
    </submittedName>
</protein>
<keyword evidence="3" id="KW-1185">Reference proteome</keyword>
<dbReference type="EMBL" id="JACGCM010001793">
    <property type="protein sequence ID" value="KAF6149499.1"/>
    <property type="molecule type" value="Genomic_DNA"/>
</dbReference>
<evidence type="ECO:0000313" key="2">
    <source>
        <dbReference type="EMBL" id="KAF6149499.1"/>
    </source>
</evidence>